<dbReference type="Pfam" id="PF00072">
    <property type="entry name" value="Response_reg"/>
    <property type="match status" value="1"/>
</dbReference>
<dbReference type="OrthoDB" id="6117814at2"/>
<dbReference type="SUPFAM" id="SSF46894">
    <property type="entry name" value="C-terminal effector domain of the bipartite response regulators"/>
    <property type="match status" value="1"/>
</dbReference>
<evidence type="ECO:0000256" key="5">
    <source>
        <dbReference type="ARBA" id="ARBA00023163"/>
    </source>
</evidence>
<evidence type="ECO:0000313" key="11">
    <source>
        <dbReference type="Proteomes" id="UP000269708"/>
    </source>
</evidence>
<dbReference type="Pfam" id="PF00486">
    <property type="entry name" value="Trans_reg_C"/>
    <property type="match status" value="1"/>
</dbReference>
<dbReference type="InterPro" id="IPR039420">
    <property type="entry name" value="WalR-like"/>
</dbReference>
<sequence length="232" mass="25698">MSSERWVLVVEDDPEMREEILIPGLRDRGFERLVGVGSAIETYRAVLARDFSMFVLDIGLPDEDGFAVARHLRANSDAGIVMLTGRVGNAEQVHGLETGADAYLAKPVDLDILAATLRSVMRRLEPRPAAGTAATDRSGWRVDETWSLVGPHGGIVRLTHLEYLLASLLFARAGQTVTRETIIACLSRDIHAFDPHRLEMLVHRLRRKVLKAFGHELPLSSVRGVGYVLTLR</sequence>
<evidence type="ECO:0000256" key="3">
    <source>
        <dbReference type="ARBA" id="ARBA00023015"/>
    </source>
</evidence>
<evidence type="ECO:0000256" key="1">
    <source>
        <dbReference type="ARBA" id="ARBA00022553"/>
    </source>
</evidence>
<protein>
    <submittedName>
        <fullName evidence="10">Winged helix family two component transcriptional regulator</fullName>
    </submittedName>
</protein>
<comment type="caution">
    <text evidence="10">The sequence shown here is derived from an EMBL/GenBank/DDBJ whole genome shotgun (WGS) entry which is preliminary data.</text>
</comment>
<dbReference type="GO" id="GO:0032993">
    <property type="term" value="C:protein-DNA complex"/>
    <property type="evidence" value="ECO:0007669"/>
    <property type="project" value="TreeGrafter"/>
</dbReference>
<name>A0A3N4VFA3_9GAMM</name>
<dbReference type="InterPro" id="IPR016032">
    <property type="entry name" value="Sig_transdc_resp-reg_C-effctor"/>
</dbReference>
<dbReference type="GO" id="GO:0000156">
    <property type="term" value="F:phosphorelay response regulator activity"/>
    <property type="evidence" value="ECO:0007669"/>
    <property type="project" value="TreeGrafter"/>
</dbReference>
<feature type="DNA-binding region" description="OmpR/PhoB-type" evidence="7">
    <location>
        <begin position="132"/>
        <end position="231"/>
    </location>
</feature>
<dbReference type="InterPro" id="IPR011006">
    <property type="entry name" value="CheY-like_superfamily"/>
</dbReference>
<keyword evidence="5" id="KW-0804">Transcription</keyword>
<keyword evidence="1 6" id="KW-0597">Phosphoprotein</keyword>
<dbReference type="PROSITE" id="PS51755">
    <property type="entry name" value="OMPR_PHOB"/>
    <property type="match status" value="1"/>
</dbReference>
<dbReference type="AlphaFoldDB" id="A0A3N4VFA3"/>
<keyword evidence="3" id="KW-0805">Transcription regulation</keyword>
<keyword evidence="2" id="KW-0902">Two-component regulatory system</keyword>
<feature type="domain" description="Response regulatory" evidence="8">
    <location>
        <begin position="6"/>
        <end position="121"/>
    </location>
</feature>
<evidence type="ECO:0000256" key="7">
    <source>
        <dbReference type="PROSITE-ProRule" id="PRU01091"/>
    </source>
</evidence>
<dbReference type="Gene3D" id="3.40.50.2300">
    <property type="match status" value="1"/>
</dbReference>
<feature type="modified residue" description="4-aspartylphosphate" evidence="6">
    <location>
        <position position="57"/>
    </location>
</feature>
<evidence type="ECO:0000313" key="10">
    <source>
        <dbReference type="EMBL" id="RPE81662.1"/>
    </source>
</evidence>
<feature type="domain" description="OmpR/PhoB-type" evidence="9">
    <location>
        <begin position="132"/>
        <end position="231"/>
    </location>
</feature>
<dbReference type="PANTHER" id="PTHR48111:SF1">
    <property type="entry name" value="TWO-COMPONENT RESPONSE REGULATOR ORR33"/>
    <property type="match status" value="1"/>
</dbReference>
<dbReference type="InterPro" id="IPR001789">
    <property type="entry name" value="Sig_transdc_resp-reg_receiver"/>
</dbReference>
<dbReference type="CDD" id="cd00383">
    <property type="entry name" value="trans_reg_C"/>
    <property type="match status" value="1"/>
</dbReference>
<evidence type="ECO:0000256" key="6">
    <source>
        <dbReference type="PROSITE-ProRule" id="PRU00169"/>
    </source>
</evidence>
<keyword evidence="11" id="KW-1185">Reference proteome</keyword>
<dbReference type="SUPFAM" id="SSF52172">
    <property type="entry name" value="CheY-like"/>
    <property type="match status" value="1"/>
</dbReference>
<accession>A0A3N4VFA3</accession>
<organism evidence="10 11">
    <name type="scientific">Vulcaniibacterium tengchongense</name>
    <dbReference type="NCBI Taxonomy" id="1273429"/>
    <lineage>
        <taxon>Bacteria</taxon>
        <taxon>Pseudomonadati</taxon>
        <taxon>Pseudomonadota</taxon>
        <taxon>Gammaproteobacteria</taxon>
        <taxon>Lysobacterales</taxon>
        <taxon>Lysobacteraceae</taxon>
        <taxon>Vulcaniibacterium</taxon>
    </lineage>
</organism>
<gene>
    <name evidence="10" type="ORF">EDC50_0854</name>
</gene>
<dbReference type="PROSITE" id="PS50110">
    <property type="entry name" value="RESPONSE_REGULATORY"/>
    <property type="match status" value="1"/>
</dbReference>
<evidence type="ECO:0000256" key="4">
    <source>
        <dbReference type="ARBA" id="ARBA00023125"/>
    </source>
</evidence>
<reference evidence="10 11" key="1">
    <citation type="submission" date="2018-11" db="EMBL/GenBank/DDBJ databases">
        <title>Genomic Encyclopedia of Type Strains, Phase IV (KMG-IV): sequencing the most valuable type-strain genomes for metagenomic binning, comparative biology and taxonomic classification.</title>
        <authorList>
            <person name="Goeker M."/>
        </authorList>
    </citation>
    <scope>NUCLEOTIDE SEQUENCE [LARGE SCALE GENOMIC DNA]</scope>
    <source>
        <strain evidence="10 11">DSM 25623</strain>
    </source>
</reference>
<keyword evidence="4 7" id="KW-0238">DNA-binding</keyword>
<dbReference type="GO" id="GO:0000976">
    <property type="term" value="F:transcription cis-regulatory region binding"/>
    <property type="evidence" value="ECO:0007669"/>
    <property type="project" value="TreeGrafter"/>
</dbReference>
<dbReference type="GO" id="GO:0005829">
    <property type="term" value="C:cytosol"/>
    <property type="evidence" value="ECO:0007669"/>
    <property type="project" value="TreeGrafter"/>
</dbReference>
<dbReference type="SMART" id="SM00862">
    <property type="entry name" value="Trans_reg_C"/>
    <property type="match status" value="1"/>
</dbReference>
<evidence type="ECO:0000256" key="2">
    <source>
        <dbReference type="ARBA" id="ARBA00023012"/>
    </source>
</evidence>
<dbReference type="PANTHER" id="PTHR48111">
    <property type="entry name" value="REGULATOR OF RPOS"/>
    <property type="match status" value="1"/>
</dbReference>
<dbReference type="GO" id="GO:0006355">
    <property type="term" value="P:regulation of DNA-templated transcription"/>
    <property type="evidence" value="ECO:0007669"/>
    <property type="project" value="InterPro"/>
</dbReference>
<dbReference type="Gene3D" id="1.10.10.10">
    <property type="entry name" value="Winged helix-like DNA-binding domain superfamily/Winged helix DNA-binding domain"/>
    <property type="match status" value="1"/>
</dbReference>
<dbReference type="SMART" id="SM00448">
    <property type="entry name" value="REC"/>
    <property type="match status" value="1"/>
</dbReference>
<dbReference type="Proteomes" id="UP000269708">
    <property type="component" value="Unassembled WGS sequence"/>
</dbReference>
<proteinExistence type="predicted"/>
<dbReference type="RefSeq" id="WP_123769633.1">
    <property type="nucleotide sequence ID" value="NZ_RKQN01000001.1"/>
</dbReference>
<dbReference type="EMBL" id="RKQN01000001">
    <property type="protein sequence ID" value="RPE81662.1"/>
    <property type="molecule type" value="Genomic_DNA"/>
</dbReference>
<dbReference type="InterPro" id="IPR036388">
    <property type="entry name" value="WH-like_DNA-bd_sf"/>
</dbReference>
<evidence type="ECO:0000259" key="8">
    <source>
        <dbReference type="PROSITE" id="PS50110"/>
    </source>
</evidence>
<dbReference type="InterPro" id="IPR001867">
    <property type="entry name" value="OmpR/PhoB-type_DNA-bd"/>
</dbReference>
<evidence type="ECO:0000259" key="9">
    <source>
        <dbReference type="PROSITE" id="PS51755"/>
    </source>
</evidence>